<dbReference type="SUPFAM" id="SSF52540">
    <property type="entry name" value="P-loop containing nucleoside triphosphate hydrolases"/>
    <property type="match status" value="1"/>
</dbReference>
<name>A0A518GGC5_9BACT</name>
<organism evidence="2 3">
    <name type="scientific">Aureliella helgolandensis</name>
    <dbReference type="NCBI Taxonomy" id="2527968"/>
    <lineage>
        <taxon>Bacteria</taxon>
        <taxon>Pseudomonadati</taxon>
        <taxon>Planctomycetota</taxon>
        <taxon>Planctomycetia</taxon>
        <taxon>Pirellulales</taxon>
        <taxon>Pirellulaceae</taxon>
        <taxon>Aureliella</taxon>
    </lineage>
</organism>
<dbReference type="CDD" id="cd02019">
    <property type="entry name" value="NK"/>
    <property type="match status" value="1"/>
</dbReference>
<dbReference type="KEGG" id="ahel:Q31a_59900"/>
<proteinExistence type="predicted"/>
<dbReference type="OrthoDB" id="282562at2"/>
<dbReference type="Proteomes" id="UP000318017">
    <property type="component" value="Chromosome"/>
</dbReference>
<protein>
    <recommendedName>
        <fullName evidence="4">AAA+ ATPase domain-containing protein</fullName>
    </recommendedName>
</protein>
<evidence type="ECO:0008006" key="4">
    <source>
        <dbReference type="Google" id="ProtNLM"/>
    </source>
</evidence>
<gene>
    <name evidence="2" type="ORF">Q31a_59900</name>
</gene>
<sequence>MDWDPQGTSTIDTLKTRLCEQHYSRAAITGPHGSGKSTCLANLVPQLGQLAFRRDSAGQILQAPSPGTVVWLAIRRPLRSWPTDLKQVRWNSGNWLIVDGFEQLSPLTRWVTAYRVRRCGMGLLVTSHRQLSYLPTLIDTSMTLPRLRRLVSQRINGNSSGYSAAQRAELLDDAFLGRLLLEEQGNAREVFMRLYDWHEQQTTPQASRSVAKGPGWAIPPPA</sequence>
<keyword evidence="3" id="KW-1185">Reference proteome</keyword>
<evidence type="ECO:0000313" key="2">
    <source>
        <dbReference type="EMBL" id="QDV27598.1"/>
    </source>
</evidence>
<dbReference type="AlphaFoldDB" id="A0A518GGC5"/>
<feature type="region of interest" description="Disordered" evidence="1">
    <location>
        <begin position="203"/>
        <end position="222"/>
    </location>
</feature>
<evidence type="ECO:0000313" key="3">
    <source>
        <dbReference type="Proteomes" id="UP000318017"/>
    </source>
</evidence>
<dbReference type="RefSeq" id="WP_145085219.1">
    <property type="nucleotide sequence ID" value="NZ_CP036298.1"/>
</dbReference>
<accession>A0A518GGC5</accession>
<evidence type="ECO:0000256" key="1">
    <source>
        <dbReference type="SAM" id="MobiDB-lite"/>
    </source>
</evidence>
<reference evidence="2 3" key="1">
    <citation type="submission" date="2019-02" db="EMBL/GenBank/DDBJ databases">
        <title>Deep-cultivation of Planctomycetes and their phenomic and genomic characterization uncovers novel biology.</title>
        <authorList>
            <person name="Wiegand S."/>
            <person name="Jogler M."/>
            <person name="Boedeker C."/>
            <person name="Pinto D."/>
            <person name="Vollmers J."/>
            <person name="Rivas-Marin E."/>
            <person name="Kohn T."/>
            <person name="Peeters S.H."/>
            <person name="Heuer A."/>
            <person name="Rast P."/>
            <person name="Oberbeckmann S."/>
            <person name="Bunk B."/>
            <person name="Jeske O."/>
            <person name="Meyerdierks A."/>
            <person name="Storesund J.E."/>
            <person name="Kallscheuer N."/>
            <person name="Luecker S."/>
            <person name="Lage O.M."/>
            <person name="Pohl T."/>
            <person name="Merkel B.J."/>
            <person name="Hornburger P."/>
            <person name="Mueller R.-W."/>
            <person name="Bruemmer F."/>
            <person name="Labrenz M."/>
            <person name="Spormann A.M."/>
            <person name="Op den Camp H."/>
            <person name="Overmann J."/>
            <person name="Amann R."/>
            <person name="Jetten M.S.M."/>
            <person name="Mascher T."/>
            <person name="Medema M.H."/>
            <person name="Devos D.P."/>
            <person name="Kaster A.-K."/>
            <person name="Ovreas L."/>
            <person name="Rohde M."/>
            <person name="Galperin M.Y."/>
            <person name="Jogler C."/>
        </authorList>
    </citation>
    <scope>NUCLEOTIDE SEQUENCE [LARGE SCALE GENOMIC DNA]</scope>
    <source>
        <strain evidence="2 3">Q31a</strain>
    </source>
</reference>
<dbReference type="InterPro" id="IPR027417">
    <property type="entry name" value="P-loop_NTPase"/>
</dbReference>
<dbReference type="EMBL" id="CP036298">
    <property type="protein sequence ID" value="QDV27598.1"/>
    <property type="molecule type" value="Genomic_DNA"/>
</dbReference>